<feature type="transmembrane region" description="Helical" evidence="1">
    <location>
        <begin position="39"/>
        <end position="56"/>
    </location>
</feature>
<evidence type="ECO:0000313" key="3">
    <source>
        <dbReference type="Proteomes" id="UP000615755"/>
    </source>
</evidence>
<keyword evidence="1" id="KW-0472">Membrane</keyword>
<accession>A0ABR9EHL7</accession>
<keyword evidence="1" id="KW-1133">Transmembrane helix</keyword>
<gene>
    <name evidence="2" type="ORF">PAUR_a3057</name>
</gene>
<dbReference type="EMBL" id="AQGV01000012">
    <property type="protein sequence ID" value="MBE0369243.1"/>
    <property type="molecule type" value="Genomic_DNA"/>
</dbReference>
<protein>
    <submittedName>
        <fullName evidence="2">Uncharacterized protein</fullName>
    </submittedName>
</protein>
<dbReference type="Gene3D" id="1.20.5.340">
    <property type="match status" value="1"/>
</dbReference>
<keyword evidence="3" id="KW-1185">Reference proteome</keyword>
<name>A0ABR9EHL7_9GAMM</name>
<reference evidence="2 3" key="1">
    <citation type="submission" date="2015-03" db="EMBL/GenBank/DDBJ databases">
        <title>Genome sequence of Pseudoalteromonas aurantia.</title>
        <authorList>
            <person name="Xie B.-B."/>
            <person name="Rong J.-C."/>
            <person name="Qin Q.-L."/>
            <person name="Zhang Y.-Z."/>
        </authorList>
    </citation>
    <scope>NUCLEOTIDE SEQUENCE [LARGE SCALE GENOMIC DNA]</scope>
    <source>
        <strain evidence="2 3">208</strain>
    </source>
</reference>
<evidence type="ECO:0000313" key="2">
    <source>
        <dbReference type="EMBL" id="MBE0369243.1"/>
    </source>
</evidence>
<keyword evidence="1" id="KW-0812">Transmembrane</keyword>
<sequence>MFIDTSEMLPIGHFISEGRRMSNTDNSPTTQKQFVTFEYLLGFVFLATVGISAYSWNNRVNTVDKKFQQVEDRFEKIDSKLDALILSVNTVKNTMATKDDLIKLSSRVTDAEKEIARVDFRLGHLEKSN</sequence>
<evidence type="ECO:0000256" key="1">
    <source>
        <dbReference type="SAM" id="Phobius"/>
    </source>
</evidence>
<dbReference type="Proteomes" id="UP000615755">
    <property type="component" value="Unassembled WGS sequence"/>
</dbReference>
<organism evidence="2 3">
    <name type="scientific">Pseudoalteromonas aurantia 208</name>
    <dbReference type="NCBI Taxonomy" id="1314867"/>
    <lineage>
        <taxon>Bacteria</taxon>
        <taxon>Pseudomonadati</taxon>
        <taxon>Pseudomonadota</taxon>
        <taxon>Gammaproteobacteria</taxon>
        <taxon>Alteromonadales</taxon>
        <taxon>Pseudoalteromonadaceae</taxon>
        <taxon>Pseudoalteromonas</taxon>
    </lineage>
</organism>
<proteinExistence type="predicted"/>
<comment type="caution">
    <text evidence="2">The sequence shown here is derived from an EMBL/GenBank/DDBJ whole genome shotgun (WGS) entry which is preliminary data.</text>
</comment>